<comment type="caution">
    <text evidence="1">The sequence shown here is derived from an EMBL/GenBank/DDBJ whole genome shotgun (WGS) entry which is preliminary data.</text>
</comment>
<proteinExistence type="predicted"/>
<evidence type="ECO:0000313" key="1">
    <source>
        <dbReference type="EMBL" id="KAI9455525.1"/>
    </source>
</evidence>
<accession>A0ACC0U060</accession>
<reference evidence="1" key="1">
    <citation type="submission" date="2021-03" db="EMBL/GenBank/DDBJ databases">
        <title>Evolutionary priming and transition to the ectomycorrhizal habit in an iconic lineage of mushroom-forming fungi: is preadaptation a requirement?</title>
        <authorList>
            <consortium name="DOE Joint Genome Institute"/>
            <person name="Looney B.P."/>
            <person name="Miyauchi S."/>
            <person name="Morin E."/>
            <person name="Drula E."/>
            <person name="Courty P.E."/>
            <person name="Chicoki N."/>
            <person name="Fauchery L."/>
            <person name="Kohler A."/>
            <person name="Kuo A."/>
            <person name="LaButti K."/>
            <person name="Pangilinan J."/>
            <person name="Lipzen A."/>
            <person name="Riley R."/>
            <person name="Andreopoulos W."/>
            <person name="He G."/>
            <person name="Johnson J."/>
            <person name="Barry K.W."/>
            <person name="Grigoriev I.V."/>
            <person name="Nagy L."/>
            <person name="Hibbett D."/>
            <person name="Henrissat B."/>
            <person name="Matheny P.B."/>
            <person name="Labbe J."/>
            <person name="Martin A.F."/>
        </authorList>
    </citation>
    <scope>NUCLEOTIDE SEQUENCE</scope>
    <source>
        <strain evidence="1">BPL698</strain>
    </source>
</reference>
<protein>
    <submittedName>
        <fullName evidence="1">Uncharacterized protein</fullName>
    </submittedName>
</protein>
<evidence type="ECO:0000313" key="2">
    <source>
        <dbReference type="Proteomes" id="UP001207468"/>
    </source>
</evidence>
<dbReference type="Proteomes" id="UP001207468">
    <property type="component" value="Unassembled WGS sequence"/>
</dbReference>
<name>A0ACC0U060_9AGAM</name>
<sequence length="264" mass="29305">MKGKEWQQLEEGDEDKGEEECMWMQLLLHQLLRPAKKRGMNIQSFPLRVWANVHHQMLPTDEDDSASLQLSKEDEGSLSNQVAIVSSNVNTSAIDCNKVNKLEAHDTYEDDSADEDADIVLITGHTHLSLSKSSPHSIPPSKGLLSDHDIQADNVESDKDDEDDEFMQGATTRSKPAKKVKVTKKPQVTKAPNLQSKTQKAASTGQSNLPITHFLRHEFCDALGRLVMDCLSGIQNPVMATATTEIAIFELRMGAKTLMEGLER</sequence>
<keyword evidence="2" id="KW-1185">Reference proteome</keyword>
<gene>
    <name evidence="1" type="ORF">F5148DRAFT_1151467</name>
</gene>
<organism evidence="1 2">
    <name type="scientific">Russula earlei</name>
    <dbReference type="NCBI Taxonomy" id="71964"/>
    <lineage>
        <taxon>Eukaryota</taxon>
        <taxon>Fungi</taxon>
        <taxon>Dikarya</taxon>
        <taxon>Basidiomycota</taxon>
        <taxon>Agaricomycotina</taxon>
        <taxon>Agaricomycetes</taxon>
        <taxon>Russulales</taxon>
        <taxon>Russulaceae</taxon>
        <taxon>Russula</taxon>
    </lineage>
</organism>
<dbReference type="EMBL" id="JAGFNK010000249">
    <property type="protein sequence ID" value="KAI9455525.1"/>
    <property type="molecule type" value="Genomic_DNA"/>
</dbReference>